<keyword evidence="4 5" id="KW-0732">Signal</keyword>
<evidence type="ECO:0000313" key="7">
    <source>
        <dbReference type="Proteomes" id="UP000838324"/>
    </source>
</evidence>
<evidence type="ECO:0000313" key="6">
    <source>
        <dbReference type="EMBL" id="CAH1195360.1"/>
    </source>
</evidence>
<dbReference type="CDD" id="cd13585">
    <property type="entry name" value="PBP2_TMBP_like"/>
    <property type="match status" value="1"/>
</dbReference>
<name>A0ABN8G4C2_9BACL</name>
<protein>
    <recommendedName>
        <fullName evidence="8">ABC transporter substrate-binding protein</fullName>
    </recommendedName>
</protein>
<feature type="chain" id="PRO_5047081743" description="ABC transporter substrate-binding protein" evidence="5">
    <location>
        <begin position="22"/>
        <end position="448"/>
    </location>
</feature>
<evidence type="ECO:0000256" key="1">
    <source>
        <dbReference type="ARBA" id="ARBA00004196"/>
    </source>
</evidence>
<evidence type="ECO:0008006" key="8">
    <source>
        <dbReference type="Google" id="ProtNLM"/>
    </source>
</evidence>
<dbReference type="InterPro" id="IPR006059">
    <property type="entry name" value="SBP"/>
</dbReference>
<dbReference type="PROSITE" id="PS51257">
    <property type="entry name" value="PROKAR_LIPOPROTEIN"/>
    <property type="match status" value="1"/>
</dbReference>
<comment type="caution">
    <text evidence="6">The sequence shown here is derived from an EMBL/GenBank/DDBJ whole genome shotgun (WGS) entry which is preliminary data.</text>
</comment>
<keyword evidence="7" id="KW-1185">Reference proteome</keyword>
<evidence type="ECO:0000256" key="3">
    <source>
        <dbReference type="ARBA" id="ARBA00022448"/>
    </source>
</evidence>
<comment type="similarity">
    <text evidence="2">Belongs to the bacterial solute-binding protein 1 family.</text>
</comment>
<comment type="subcellular location">
    <subcellularLocation>
        <location evidence="1">Cell envelope</location>
    </subcellularLocation>
</comment>
<dbReference type="RefSeq" id="WP_236332410.1">
    <property type="nucleotide sequence ID" value="NZ_CAKMMG010000001.1"/>
</dbReference>
<dbReference type="InterPro" id="IPR050490">
    <property type="entry name" value="Bact_solute-bd_prot1"/>
</dbReference>
<keyword evidence="3" id="KW-0813">Transport</keyword>
<dbReference type="Pfam" id="PF01547">
    <property type="entry name" value="SBP_bac_1"/>
    <property type="match status" value="1"/>
</dbReference>
<accession>A0ABN8G4C2</accession>
<dbReference type="EMBL" id="CAKMMG010000001">
    <property type="protein sequence ID" value="CAH1195360.1"/>
    <property type="molecule type" value="Genomic_DNA"/>
</dbReference>
<dbReference type="PANTHER" id="PTHR43649">
    <property type="entry name" value="ARABINOSE-BINDING PROTEIN-RELATED"/>
    <property type="match status" value="1"/>
</dbReference>
<feature type="signal peptide" evidence="5">
    <location>
        <begin position="1"/>
        <end position="21"/>
    </location>
</feature>
<organism evidence="6 7">
    <name type="scientific">Paenibacillus auburnensis</name>
    <dbReference type="NCBI Taxonomy" id="2905649"/>
    <lineage>
        <taxon>Bacteria</taxon>
        <taxon>Bacillati</taxon>
        <taxon>Bacillota</taxon>
        <taxon>Bacilli</taxon>
        <taxon>Bacillales</taxon>
        <taxon>Paenibacillaceae</taxon>
        <taxon>Paenibacillus</taxon>
    </lineage>
</organism>
<evidence type="ECO:0000256" key="2">
    <source>
        <dbReference type="ARBA" id="ARBA00008520"/>
    </source>
</evidence>
<evidence type="ECO:0000256" key="5">
    <source>
        <dbReference type="SAM" id="SignalP"/>
    </source>
</evidence>
<dbReference type="PANTHER" id="PTHR43649:SF31">
    <property type="entry name" value="SN-GLYCEROL-3-PHOSPHATE-BINDING PERIPLASMIC PROTEIN UGPB"/>
    <property type="match status" value="1"/>
</dbReference>
<reference evidence="6" key="1">
    <citation type="submission" date="2022-01" db="EMBL/GenBank/DDBJ databases">
        <authorList>
            <person name="Criscuolo A."/>
        </authorList>
    </citation>
    <scope>NUCLEOTIDE SEQUENCE</scope>
    <source>
        <strain evidence="6">CIP111892</strain>
    </source>
</reference>
<dbReference type="Gene3D" id="3.40.190.10">
    <property type="entry name" value="Periplasmic binding protein-like II"/>
    <property type="match status" value="1"/>
</dbReference>
<proteinExistence type="inferred from homology"/>
<sequence>MNHKRLYGMTFATVLSLSVLAGCSGNNNEANNAAATTAPSTGSNASASAEPGQDPVTLKWALWDWEATAYYKPLIEAYQKEHPNVTIEYVDLGSTDYMTMLSTQLSGGADLDILTIKDIPGYSNLVKQNHLEPLKGFMSANSIDPSLYGGTVEQIEVNDEVYALPFRSDFWIVYYNKDLFDKAGVEYPTNDMTFDQYDELARKMTSGSGAEKVYGAHYHTWRSAVQLFGILDGKNTVVDGNYDFLKPTYERILKEQEDGIVMDYATLKTSSTHYSGVFYNNSVAMMNMGSWFIATQIEKVKSGESQATNWGIVKYPHPEGVEAGTTLGTITSLAVNQKSKHKEAALDFMKFVTGETGATVIASTGTIPAIKNDEVISSITSIDGFPADDNSKAALTTVKTYLEMPMHEKSADIEVILNEAHDNIMTKNATIDEGLKDMNTRVQELLNN</sequence>
<dbReference type="SUPFAM" id="SSF53850">
    <property type="entry name" value="Periplasmic binding protein-like II"/>
    <property type="match status" value="1"/>
</dbReference>
<evidence type="ECO:0000256" key="4">
    <source>
        <dbReference type="ARBA" id="ARBA00022729"/>
    </source>
</evidence>
<dbReference type="Proteomes" id="UP000838324">
    <property type="component" value="Unassembled WGS sequence"/>
</dbReference>
<gene>
    <name evidence="6" type="ORF">PAECIP111892_02024</name>
</gene>